<reference evidence="1 2" key="1">
    <citation type="submission" date="2019-08" db="EMBL/GenBank/DDBJ databases">
        <title>Genomes of Antarctic Bizionia species.</title>
        <authorList>
            <person name="Bowman J.P."/>
        </authorList>
    </citation>
    <scope>NUCLEOTIDE SEQUENCE [LARGE SCALE GENOMIC DNA]</scope>
    <source>
        <strain evidence="1 2">ADA-4</strain>
    </source>
</reference>
<dbReference type="EMBL" id="VSKK01000001">
    <property type="protein sequence ID" value="TYB78203.1"/>
    <property type="molecule type" value="Genomic_DNA"/>
</dbReference>
<protein>
    <submittedName>
        <fullName evidence="1">Uncharacterized protein</fullName>
    </submittedName>
</protein>
<sequence>MKETFNQIYEAMTKRLYVPMVFYMPRRIWNQFDKEKWNDKEYDNLFDKVVLIKPDGSNALLNNEQSSHYIMVKKECLDLNTFKLLELQSDLDAKQFEFILNKYITQLDFIKRISIWMFENVQKDIESLKQETYLSFQLQQKAIIEHWTYVQENFVGITQIDKKTNEIVLNKKDFKTFKDLMNPSGEFPSITQTKSNIKEEDEKPQQLKKEKKILVTEEEATDVLLRTVFNMKS</sequence>
<evidence type="ECO:0000313" key="1">
    <source>
        <dbReference type="EMBL" id="TYB78203.1"/>
    </source>
</evidence>
<comment type="caution">
    <text evidence="1">The sequence shown here is derived from an EMBL/GenBank/DDBJ whole genome shotgun (WGS) entry which is preliminary data.</text>
</comment>
<dbReference type="RefSeq" id="WP_148401941.1">
    <property type="nucleotide sequence ID" value="NZ_VSKK01000001.1"/>
</dbReference>
<dbReference type="Proteomes" id="UP000323720">
    <property type="component" value="Unassembled WGS sequence"/>
</dbReference>
<proteinExistence type="predicted"/>
<name>A0A5D0RA13_9FLAO</name>
<organism evidence="1 2">
    <name type="scientific">Bizionia myxarmorum</name>
    <dbReference type="NCBI Taxonomy" id="291186"/>
    <lineage>
        <taxon>Bacteria</taxon>
        <taxon>Pseudomonadati</taxon>
        <taxon>Bacteroidota</taxon>
        <taxon>Flavobacteriia</taxon>
        <taxon>Flavobacteriales</taxon>
        <taxon>Flavobacteriaceae</taxon>
        <taxon>Bizionia</taxon>
    </lineage>
</organism>
<evidence type="ECO:0000313" key="2">
    <source>
        <dbReference type="Proteomes" id="UP000323720"/>
    </source>
</evidence>
<dbReference type="OrthoDB" id="1175380at2"/>
<dbReference type="AlphaFoldDB" id="A0A5D0RA13"/>
<keyword evidence="2" id="KW-1185">Reference proteome</keyword>
<gene>
    <name evidence="1" type="ORF">ES674_00020</name>
</gene>
<accession>A0A5D0RA13</accession>